<gene>
    <name evidence="1" type="ORF">SERLADRAFT_455398</name>
</gene>
<dbReference type="Proteomes" id="UP000008064">
    <property type="component" value="Unassembled WGS sequence"/>
</dbReference>
<dbReference type="AlphaFoldDB" id="F8NFZ4"/>
<protein>
    <submittedName>
        <fullName evidence="1">Uncharacterized protein</fullName>
    </submittedName>
</protein>
<reference evidence="1" key="1">
    <citation type="submission" date="2011-04" db="EMBL/GenBank/DDBJ databases">
        <title>Evolution of plant cell wall degrading machinery underlies the functional diversity of forest fungi.</title>
        <authorList>
            <consortium name="US DOE Joint Genome Institute (JGI-PGF)"/>
            <person name="Eastwood D.C."/>
            <person name="Floudas D."/>
            <person name="Binder M."/>
            <person name="Majcherczyk A."/>
            <person name="Schneider P."/>
            <person name="Aerts A."/>
            <person name="Asiegbu F.O."/>
            <person name="Baker S.E."/>
            <person name="Barry K."/>
            <person name="Bendiksby M."/>
            <person name="Blumentritt M."/>
            <person name="Coutinho P.M."/>
            <person name="Cullen D."/>
            <person name="Cullen D."/>
            <person name="Gathman A."/>
            <person name="Goodell B."/>
            <person name="Henrissat B."/>
            <person name="Ihrmark K."/>
            <person name="Kauserud H."/>
            <person name="Kohler A."/>
            <person name="LaButti K."/>
            <person name="Lapidus A."/>
            <person name="Lavin J.L."/>
            <person name="Lee Y.-H."/>
            <person name="Lindquist E."/>
            <person name="Lilly W."/>
            <person name="Lucas S."/>
            <person name="Morin E."/>
            <person name="Murat C."/>
            <person name="Oguiza J.A."/>
            <person name="Park J."/>
            <person name="Pisabarro A.G."/>
            <person name="Riley R."/>
            <person name="Rosling A."/>
            <person name="Salamov A."/>
            <person name="Schmidt O."/>
            <person name="Schmutz J."/>
            <person name="Skrede I."/>
            <person name="Stenlid J."/>
            <person name="Wiebenga A."/>
            <person name="Xie X."/>
            <person name="Kues U."/>
            <person name="Hibbett D.S."/>
            <person name="Hoffmeister D."/>
            <person name="Hogberg N."/>
            <person name="Martin F."/>
            <person name="Grigoriev I.V."/>
            <person name="Watkinson S.C."/>
        </authorList>
    </citation>
    <scope>NUCLEOTIDE SEQUENCE</scope>
    <source>
        <strain evidence="1">S7.9</strain>
    </source>
</reference>
<proteinExistence type="predicted"/>
<organism>
    <name type="scientific">Serpula lacrymans var. lacrymans (strain S7.9)</name>
    <name type="common">Dry rot fungus</name>
    <dbReference type="NCBI Taxonomy" id="578457"/>
    <lineage>
        <taxon>Eukaryota</taxon>
        <taxon>Fungi</taxon>
        <taxon>Dikarya</taxon>
        <taxon>Basidiomycota</taxon>
        <taxon>Agaricomycotina</taxon>
        <taxon>Agaricomycetes</taxon>
        <taxon>Agaricomycetidae</taxon>
        <taxon>Boletales</taxon>
        <taxon>Coniophorineae</taxon>
        <taxon>Serpulaceae</taxon>
        <taxon>Serpula</taxon>
    </lineage>
</organism>
<dbReference type="GeneID" id="18817165"/>
<dbReference type="EMBL" id="GL945428">
    <property type="protein sequence ID" value="EGO30964.1"/>
    <property type="molecule type" value="Genomic_DNA"/>
</dbReference>
<accession>F8NFZ4</accession>
<evidence type="ECO:0000313" key="1">
    <source>
        <dbReference type="EMBL" id="EGO30964.1"/>
    </source>
</evidence>
<name>F8NFZ4_SERL9</name>
<sequence length="230" mass="25895">MSTSQSADARTALMTSLLLRYPQAGKEGNAFHSVLKTALNNTSRTTNHHKFTPATNQSNCAPRSLDRTQYFTTRGRTIYDAQVMQTPTPQSLLEGTQNKKENSCFYGFPALREFDTSKFDGSSSTGDLDMMDIDQPYGDQEIFDEFLKVIQNGLEGECLREHEVGFRYHTPVSEDDSRMSTPALSPARSMDSYSDIIGYTCDVEMNSDESMAQEMFNRFIDVDKCMDTIV</sequence>
<dbReference type="OrthoDB" id="2640540at2759"/>
<dbReference type="KEGG" id="sla:SERLADRAFT_455398"/>
<dbReference type="RefSeq" id="XP_007312848.1">
    <property type="nucleotide sequence ID" value="XM_007312786.1"/>
</dbReference>
<dbReference type="HOGENOM" id="CLU_1205383_0_0_1"/>